<dbReference type="OrthoDB" id="623670at2759"/>
<name>A0A9P6NXA4_9BASI</name>
<dbReference type="CDD" id="cd22271">
    <property type="entry name" value="DPBB_EXP_N-like"/>
    <property type="match status" value="1"/>
</dbReference>
<dbReference type="PANTHER" id="PTHR31836">
    <property type="match status" value="1"/>
</dbReference>
<keyword evidence="4" id="KW-1185">Reference proteome</keyword>
<evidence type="ECO:0000256" key="2">
    <source>
        <dbReference type="SAM" id="MobiDB-lite"/>
    </source>
</evidence>
<dbReference type="AlphaFoldDB" id="A0A9P6NXA4"/>
<dbReference type="InterPro" id="IPR051477">
    <property type="entry name" value="Expansin_CellWall"/>
</dbReference>
<evidence type="ECO:0000256" key="1">
    <source>
        <dbReference type="ARBA" id="ARBA00022729"/>
    </source>
</evidence>
<evidence type="ECO:0008006" key="5">
    <source>
        <dbReference type="Google" id="ProtNLM"/>
    </source>
</evidence>
<comment type="caution">
    <text evidence="3">The sequence shown here is derived from an EMBL/GenBank/DDBJ whole genome shotgun (WGS) entry which is preliminary data.</text>
</comment>
<protein>
    <recommendedName>
        <fullName evidence="5">Expansin-like EG45 domain-containing protein</fullName>
    </recommendedName>
</protein>
<organism evidence="3 4">
    <name type="scientific">Cronartium quercuum f. sp. fusiforme G11</name>
    <dbReference type="NCBI Taxonomy" id="708437"/>
    <lineage>
        <taxon>Eukaryota</taxon>
        <taxon>Fungi</taxon>
        <taxon>Dikarya</taxon>
        <taxon>Basidiomycota</taxon>
        <taxon>Pucciniomycotina</taxon>
        <taxon>Pucciniomycetes</taxon>
        <taxon>Pucciniales</taxon>
        <taxon>Coleosporiaceae</taxon>
        <taxon>Cronartium</taxon>
    </lineage>
</organism>
<accession>A0A9P6NXA4</accession>
<evidence type="ECO:0000313" key="3">
    <source>
        <dbReference type="EMBL" id="KAG0152102.1"/>
    </source>
</evidence>
<sequence length="242" mass="27168">MLKSSSATSAEQSSSTKSFTNTLKTRELARPVLKEASSNEQGTFWQGATWIQGCLFQDWSQPKDLPYFAVATNLYQSGIYCGTCFQITSRDNQKSAIGIVNSECVDCPANAIDMSQDLYDKIMGTQPGRSGLSRFDWEVVPCPLPKDSKMLIIGKDGASKWYLSLQVANTFNTVINVEVEVEEKWYPIYRKRYNYWEFEEGEIRPSVVENANVRVTCSNGRVVTIPEVKIEAHKVVQAEGNC</sequence>
<dbReference type="Proteomes" id="UP000886653">
    <property type="component" value="Unassembled WGS sequence"/>
</dbReference>
<dbReference type="SUPFAM" id="SSF49590">
    <property type="entry name" value="PHL pollen allergen"/>
    <property type="match status" value="1"/>
</dbReference>
<dbReference type="EMBL" id="MU167209">
    <property type="protein sequence ID" value="KAG0152102.1"/>
    <property type="molecule type" value="Genomic_DNA"/>
</dbReference>
<proteinExistence type="predicted"/>
<dbReference type="InterPro" id="IPR036749">
    <property type="entry name" value="Expansin_CBD_sf"/>
</dbReference>
<keyword evidence="1" id="KW-0732">Signal</keyword>
<reference evidence="3" key="1">
    <citation type="submission" date="2013-11" db="EMBL/GenBank/DDBJ databases">
        <title>Genome sequence of the fusiform rust pathogen reveals effectors for host alternation and coevolution with pine.</title>
        <authorList>
            <consortium name="DOE Joint Genome Institute"/>
            <person name="Smith K."/>
            <person name="Pendleton A."/>
            <person name="Kubisiak T."/>
            <person name="Anderson C."/>
            <person name="Salamov A."/>
            <person name="Aerts A."/>
            <person name="Riley R."/>
            <person name="Clum A."/>
            <person name="Lindquist E."/>
            <person name="Ence D."/>
            <person name="Campbell M."/>
            <person name="Kronenberg Z."/>
            <person name="Feau N."/>
            <person name="Dhillon B."/>
            <person name="Hamelin R."/>
            <person name="Burleigh J."/>
            <person name="Smith J."/>
            <person name="Yandell M."/>
            <person name="Nelson C."/>
            <person name="Grigoriev I."/>
            <person name="Davis J."/>
        </authorList>
    </citation>
    <scope>NUCLEOTIDE SEQUENCE</scope>
    <source>
        <strain evidence="3">G11</strain>
    </source>
</reference>
<dbReference type="SUPFAM" id="SSF50685">
    <property type="entry name" value="Barwin-like endoglucanases"/>
    <property type="match status" value="1"/>
</dbReference>
<gene>
    <name evidence="3" type="ORF">CROQUDRAFT_35703</name>
</gene>
<evidence type="ECO:0000313" key="4">
    <source>
        <dbReference type="Proteomes" id="UP000886653"/>
    </source>
</evidence>
<dbReference type="PANTHER" id="PTHR31836:SF21">
    <property type="entry name" value="EXPANSIN-LIKE PROTEIN 7"/>
    <property type="match status" value="1"/>
</dbReference>
<dbReference type="Gene3D" id="2.40.40.10">
    <property type="entry name" value="RlpA-like domain"/>
    <property type="match status" value="1"/>
</dbReference>
<feature type="region of interest" description="Disordered" evidence="2">
    <location>
        <begin position="1"/>
        <end position="21"/>
    </location>
</feature>
<dbReference type="InterPro" id="IPR036908">
    <property type="entry name" value="RlpA-like_sf"/>
</dbReference>
<dbReference type="Gene3D" id="2.60.40.760">
    <property type="entry name" value="Expansin, cellulose-binding-like domain"/>
    <property type="match status" value="1"/>
</dbReference>
<feature type="compositionally biased region" description="Low complexity" evidence="2">
    <location>
        <begin position="1"/>
        <end position="18"/>
    </location>
</feature>